<organism evidence="5 6">
    <name type="scientific">Cymbomonas tetramitiformis</name>
    <dbReference type="NCBI Taxonomy" id="36881"/>
    <lineage>
        <taxon>Eukaryota</taxon>
        <taxon>Viridiplantae</taxon>
        <taxon>Chlorophyta</taxon>
        <taxon>Pyramimonadophyceae</taxon>
        <taxon>Pyramimonadales</taxon>
        <taxon>Pyramimonadaceae</taxon>
        <taxon>Cymbomonas</taxon>
    </lineage>
</organism>
<dbReference type="AlphaFoldDB" id="A0AAE0F7B2"/>
<evidence type="ECO:0000256" key="3">
    <source>
        <dbReference type="SAM" id="MobiDB-lite"/>
    </source>
</evidence>
<dbReference type="Pfam" id="PF01344">
    <property type="entry name" value="Kelch_1"/>
    <property type="match status" value="1"/>
</dbReference>
<comment type="caution">
    <text evidence="5">The sequence shown here is derived from an EMBL/GenBank/DDBJ whole genome shotgun (WGS) entry which is preliminary data.</text>
</comment>
<dbReference type="EMBL" id="LGRX02024338">
    <property type="protein sequence ID" value="KAK3254017.1"/>
    <property type="molecule type" value="Genomic_DNA"/>
</dbReference>
<keyword evidence="4" id="KW-0472">Membrane</keyword>
<evidence type="ECO:0000313" key="5">
    <source>
        <dbReference type="EMBL" id="KAK3254017.1"/>
    </source>
</evidence>
<evidence type="ECO:0000256" key="1">
    <source>
        <dbReference type="ARBA" id="ARBA00022441"/>
    </source>
</evidence>
<gene>
    <name evidence="5" type="ORF">CYMTET_36755</name>
</gene>
<evidence type="ECO:0000256" key="2">
    <source>
        <dbReference type="ARBA" id="ARBA00022737"/>
    </source>
</evidence>
<evidence type="ECO:0000313" key="6">
    <source>
        <dbReference type="Proteomes" id="UP001190700"/>
    </source>
</evidence>
<protein>
    <submittedName>
        <fullName evidence="5">Uncharacterized protein</fullName>
    </submittedName>
</protein>
<dbReference type="InterPro" id="IPR015915">
    <property type="entry name" value="Kelch-typ_b-propeller"/>
</dbReference>
<dbReference type="InterPro" id="IPR006652">
    <property type="entry name" value="Kelch_1"/>
</dbReference>
<dbReference type="PANTHER" id="PTHR46093:SF3">
    <property type="entry name" value="ACYL-COA-BINDING DOMAIN-CONTAINING PROTEIN 4"/>
    <property type="match status" value="1"/>
</dbReference>
<keyword evidence="4" id="KW-0812">Transmembrane</keyword>
<feature type="transmembrane region" description="Helical" evidence="4">
    <location>
        <begin position="7"/>
        <end position="26"/>
    </location>
</feature>
<dbReference type="SUPFAM" id="SSF117281">
    <property type="entry name" value="Kelch motif"/>
    <property type="match status" value="1"/>
</dbReference>
<keyword evidence="2" id="KW-0677">Repeat</keyword>
<keyword evidence="1" id="KW-0880">Kelch repeat</keyword>
<evidence type="ECO:0000256" key="4">
    <source>
        <dbReference type="SAM" id="Phobius"/>
    </source>
</evidence>
<dbReference type="Proteomes" id="UP001190700">
    <property type="component" value="Unassembled WGS sequence"/>
</dbReference>
<accession>A0AAE0F7B2</accession>
<proteinExistence type="predicted"/>
<name>A0AAE0F7B2_9CHLO</name>
<reference evidence="5 6" key="1">
    <citation type="journal article" date="2015" name="Genome Biol. Evol.">
        <title>Comparative Genomics of a Bacterivorous Green Alga Reveals Evolutionary Causalities and Consequences of Phago-Mixotrophic Mode of Nutrition.</title>
        <authorList>
            <person name="Burns J.A."/>
            <person name="Paasch A."/>
            <person name="Narechania A."/>
            <person name="Kim E."/>
        </authorList>
    </citation>
    <scope>NUCLEOTIDE SEQUENCE [LARGE SCALE GENOMIC DNA]</scope>
    <source>
        <strain evidence="5 6">PLY_AMNH</strain>
    </source>
</reference>
<feature type="region of interest" description="Disordered" evidence="3">
    <location>
        <begin position="399"/>
        <end position="426"/>
    </location>
</feature>
<dbReference type="PANTHER" id="PTHR46093">
    <property type="entry name" value="ACYL-COA-BINDING DOMAIN-CONTAINING PROTEIN 5"/>
    <property type="match status" value="1"/>
</dbReference>
<keyword evidence="6" id="KW-1185">Reference proteome</keyword>
<sequence>MRLRLKTVFFAVGGVSTCLFLSIYLGHLHDGVFLDILFSAPFLGRSQHKTRSGLPTAANKTSLRHLDRKASASLPNLNETVLFPEFTHAHARLSAPRFALTAVAAGQWIIFAGGKGRGGNPSRAVDLYDVESGRWSVAQLSQARYNLAGAAVAAYESEGVWVEPLALFAGGTVSSEAHATAAVDVLHLASGKWTRAKLSEARTMLAACAVRHLALFAGGTVSSDARGRWSDRVDLYDSRRGIWKRARLSSARTKLTAVAVDDRYALVAGGFGRTQYSKVVDIYDVVTGRWTASALSFPRQYLVAATIGTKAVFAGGFWCHLGPPHCDGGFDRSGRVDVWDVDGTWSVAEPLQPPRSNLAGFSAGERWAVFAGGTARVHRGDLFTDPGCGTACAARADFRQGKETEEREEDRVVAPPKKKKASNPYCDSAPSPYCPTSYRPSNLEVYALGGVANVATEMSLAAPAVRRLPPLQLQKGRCCLAGAASTASNGTTVVLLGGGEVTAGWFPKPAKQAVGYEFVSDLVDMLVIHSTKET</sequence>
<keyword evidence="4" id="KW-1133">Transmembrane helix</keyword>
<feature type="compositionally biased region" description="Basic and acidic residues" evidence="3">
    <location>
        <begin position="399"/>
        <end position="412"/>
    </location>
</feature>
<dbReference type="Gene3D" id="2.120.10.80">
    <property type="entry name" value="Kelch-type beta propeller"/>
    <property type="match status" value="2"/>
</dbReference>